<name>A0A1B8HA09_9GAMM</name>
<dbReference type="Gene3D" id="3.40.720.10">
    <property type="entry name" value="Alkaline Phosphatase, subunit A"/>
    <property type="match status" value="1"/>
</dbReference>
<feature type="transmembrane region" description="Helical" evidence="8">
    <location>
        <begin position="33"/>
        <end position="49"/>
    </location>
</feature>
<dbReference type="Pfam" id="PF00884">
    <property type="entry name" value="Sulfatase"/>
    <property type="match status" value="1"/>
</dbReference>
<feature type="transmembrane region" description="Helical" evidence="8">
    <location>
        <begin position="7"/>
        <end position="27"/>
    </location>
</feature>
<evidence type="ECO:0000256" key="2">
    <source>
        <dbReference type="ARBA" id="ARBA00022475"/>
    </source>
</evidence>
<feature type="transmembrane region" description="Helical" evidence="8">
    <location>
        <begin position="56"/>
        <end position="77"/>
    </location>
</feature>
<dbReference type="InterPro" id="IPR017850">
    <property type="entry name" value="Alkaline_phosphatase_core_sf"/>
</dbReference>
<protein>
    <recommendedName>
        <fullName evidence="9">Sulfatase N-terminal domain-containing protein</fullName>
    </recommendedName>
</protein>
<dbReference type="GO" id="GO:0016776">
    <property type="term" value="F:phosphotransferase activity, phosphate group as acceptor"/>
    <property type="evidence" value="ECO:0007669"/>
    <property type="project" value="TreeGrafter"/>
</dbReference>
<evidence type="ECO:0000313" key="11">
    <source>
        <dbReference type="Proteomes" id="UP000092247"/>
    </source>
</evidence>
<dbReference type="CDD" id="cd16017">
    <property type="entry name" value="LptA"/>
    <property type="match status" value="1"/>
</dbReference>
<comment type="subcellular location">
    <subcellularLocation>
        <location evidence="1">Cell membrane</location>
        <topology evidence="1">Multi-pass membrane protein</topology>
    </subcellularLocation>
</comment>
<dbReference type="InterPro" id="IPR040423">
    <property type="entry name" value="PEA_transferase"/>
</dbReference>
<keyword evidence="2" id="KW-1003">Cell membrane</keyword>
<dbReference type="GO" id="GO:0009244">
    <property type="term" value="P:lipopolysaccharide core region biosynthetic process"/>
    <property type="evidence" value="ECO:0007669"/>
    <property type="project" value="TreeGrafter"/>
</dbReference>
<keyword evidence="4 8" id="KW-0812">Transmembrane</keyword>
<sequence length="529" mass="60107">MYKKIRFSALLSQASLILFVYLLHISFGYPPKLVYIFSALAFFAFIASVSRKVYLVVILLYALAGIFYAPVGINYGFPDVNSVGSLIYTNSRESAEFFLGISLRIYLFMAALLGCAIIAMRLKINVRKPVRYWLFALFFIPAFWSPVKNVVKAGWNSEFSIVDSGLPEFRFFYDIAQSYNDVMASNSHFAKIIQTPDNWKPVAVSGKYDTYILVIGESVRKDFMQAYGFPYAENTPWMSRANGTLFMDFISAAGATQPSLTNAFTLRESTKRDLNNSLITLAKRAGFETYWLSNQGLRGKYDSPVAMIGKQAGNTVFLKEGSAEDRDYFQDENLRPDILRLLAEPSDNRKRLIVIHLMGSHPQPCARTNNQFDKFITSENISCYVQSIANTDKFLSEIATDADKHHVNWTMIYFSDHGLRVTDNGLDTMNLVHSDEFKQNYQVPFFLTSYDATEQKTVQSRRSGLSMLPFLAQWMGISEPRLSQQCAWRDNVPCEEQSGYISFHNKEQSYDDLPDDLPVLIPDADKTGE</sequence>
<comment type="similarity">
    <text evidence="7">Belongs to the phosphoethanolamine transferase family.</text>
</comment>
<dbReference type="AlphaFoldDB" id="A0A1B8HA09"/>
<keyword evidence="5 8" id="KW-1133">Transmembrane helix</keyword>
<gene>
    <name evidence="10" type="ORF">AYY17_06140</name>
</gene>
<proteinExistence type="inferred from homology"/>
<evidence type="ECO:0000256" key="6">
    <source>
        <dbReference type="ARBA" id="ARBA00023136"/>
    </source>
</evidence>
<reference evidence="10 11" key="1">
    <citation type="submission" date="2016-06" db="EMBL/GenBank/DDBJ databases">
        <authorList>
            <person name="Kjaerup R.B."/>
            <person name="Dalgaard T.S."/>
            <person name="Juul-Madsen H.R."/>
        </authorList>
    </citation>
    <scope>NUCLEOTIDE SEQUENCE [LARGE SCALE GENOMIC DNA]</scope>
    <source>
        <strain evidence="10 11">GCSL-Mp3</strain>
    </source>
</reference>
<dbReference type="RefSeq" id="WP_067424479.1">
    <property type="nucleotide sequence ID" value="NZ_LZEX01000023.1"/>
</dbReference>
<dbReference type="GO" id="GO:0005886">
    <property type="term" value="C:plasma membrane"/>
    <property type="evidence" value="ECO:0007669"/>
    <property type="project" value="UniProtKB-SubCell"/>
</dbReference>
<dbReference type="InterPro" id="IPR058130">
    <property type="entry name" value="PEA_transf_C"/>
</dbReference>
<dbReference type="Proteomes" id="UP000092247">
    <property type="component" value="Unassembled WGS sequence"/>
</dbReference>
<feature type="domain" description="Sulfatase N-terminal" evidence="9">
    <location>
        <begin position="210"/>
        <end position="477"/>
    </location>
</feature>
<evidence type="ECO:0000256" key="5">
    <source>
        <dbReference type="ARBA" id="ARBA00022989"/>
    </source>
</evidence>
<dbReference type="EMBL" id="LZEX01000023">
    <property type="protein sequence ID" value="OBU05914.1"/>
    <property type="molecule type" value="Genomic_DNA"/>
</dbReference>
<evidence type="ECO:0000259" key="9">
    <source>
        <dbReference type="Pfam" id="PF00884"/>
    </source>
</evidence>
<dbReference type="PANTHER" id="PTHR30443">
    <property type="entry name" value="INNER MEMBRANE PROTEIN"/>
    <property type="match status" value="1"/>
</dbReference>
<dbReference type="InterPro" id="IPR000917">
    <property type="entry name" value="Sulfatase_N"/>
</dbReference>
<evidence type="ECO:0000256" key="4">
    <source>
        <dbReference type="ARBA" id="ARBA00022692"/>
    </source>
</evidence>
<dbReference type="SUPFAM" id="SSF53649">
    <property type="entry name" value="Alkaline phosphatase-like"/>
    <property type="match status" value="1"/>
</dbReference>
<accession>A0A1B8HA09</accession>
<dbReference type="PANTHER" id="PTHR30443:SF4">
    <property type="entry name" value="PHOSPHOETHANOLAMINE TRANSFERASE OPGE-RELATED"/>
    <property type="match status" value="1"/>
</dbReference>
<organism evidence="10 11">
    <name type="scientific">Morganella psychrotolerans</name>
    <dbReference type="NCBI Taxonomy" id="368603"/>
    <lineage>
        <taxon>Bacteria</taxon>
        <taxon>Pseudomonadati</taxon>
        <taxon>Pseudomonadota</taxon>
        <taxon>Gammaproteobacteria</taxon>
        <taxon>Enterobacterales</taxon>
        <taxon>Morganellaceae</taxon>
        <taxon>Morganella</taxon>
    </lineage>
</organism>
<feature type="transmembrane region" description="Helical" evidence="8">
    <location>
        <begin position="97"/>
        <end position="118"/>
    </location>
</feature>
<feature type="transmembrane region" description="Helical" evidence="8">
    <location>
        <begin position="130"/>
        <end position="147"/>
    </location>
</feature>
<evidence type="ECO:0000256" key="3">
    <source>
        <dbReference type="ARBA" id="ARBA00022679"/>
    </source>
</evidence>
<keyword evidence="3" id="KW-0808">Transferase</keyword>
<evidence type="ECO:0000256" key="1">
    <source>
        <dbReference type="ARBA" id="ARBA00004651"/>
    </source>
</evidence>
<evidence type="ECO:0000256" key="7">
    <source>
        <dbReference type="ARBA" id="ARBA00038481"/>
    </source>
</evidence>
<evidence type="ECO:0000256" key="8">
    <source>
        <dbReference type="SAM" id="Phobius"/>
    </source>
</evidence>
<evidence type="ECO:0000313" key="10">
    <source>
        <dbReference type="EMBL" id="OBU05914.1"/>
    </source>
</evidence>
<keyword evidence="6 8" id="KW-0472">Membrane</keyword>
<comment type="caution">
    <text evidence="10">The sequence shown here is derived from an EMBL/GenBank/DDBJ whole genome shotgun (WGS) entry which is preliminary data.</text>
</comment>